<accession>A0AA88I3C0</accession>
<feature type="region of interest" description="Disordered" evidence="2">
    <location>
        <begin position="127"/>
        <end position="153"/>
    </location>
</feature>
<feature type="domain" description="Tubby C-terminal" evidence="3">
    <location>
        <begin position="185"/>
        <end position="318"/>
    </location>
</feature>
<keyword evidence="5" id="KW-1185">Reference proteome</keyword>
<evidence type="ECO:0000313" key="5">
    <source>
        <dbReference type="Proteomes" id="UP001187531"/>
    </source>
</evidence>
<comment type="caution">
    <text evidence="4">The sequence shown here is derived from an EMBL/GenBank/DDBJ whole genome shotgun (WGS) entry which is preliminary data.</text>
</comment>
<sequence length="324" mass="36381">DSVDLNQRELLKLAKMHHDLPASYFPQSENPSRTEKLENQRMLLEKRQKNRRQSLGVAQSSLIKKDFQTTPIQVLPVIGQSSDCSKDAPTKIQPSVSVLNLADTSESENEEDEESCIIPKKEVMRSTTSDSLFTEEETLSLTKPSSADSSRSLKSVLPTHGFSASLSHLCSSEIIENLEHFVYSVPPKGVLIQCRVTRDRKGVDRGLYPTYFVHMEREDGRKIFLLAARKRKKSRTSNYAITTDPTDLARHGDSYIGKLRSNTVGTCFTLYDNGEKRPARSELGVMLYDTNVLGFKGPRKMTAILPHVDDSDTRSKTDLNTSLI</sequence>
<dbReference type="PANTHER" id="PTHR16517">
    <property type="entry name" value="TUBBY-RELATED"/>
    <property type="match status" value="1"/>
</dbReference>
<name>A0AA88I3C0_ARTSF</name>
<dbReference type="InterPro" id="IPR000007">
    <property type="entry name" value="Tubby_C"/>
</dbReference>
<organism evidence="4 5">
    <name type="scientific">Artemia franciscana</name>
    <name type="common">Brine shrimp</name>
    <name type="synonym">Artemia sanfranciscana</name>
    <dbReference type="NCBI Taxonomy" id="6661"/>
    <lineage>
        <taxon>Eukaryota</taxon>
        <taxon>Metazoa</taxon>
        <taxon>Ecdysozoa</taxon>
        <taxon>Arthropoda</taxon>
        <taxon>Crustacea</taxon>
        <taxon>Branchiopoda</taxon>
        <taxon>Anostraca</taxon>
        <taxon>Artemiidae</taxon>
        <taxon>Artemia</taxon>
    </lineage>
</organism>
<gene>
    <name evidence="4" type="ORF">QYM36_004316</name>
</gene>
<evidence type="ECO:0000256" key="1">
    <source>
        <dbReference type="ARBA" id="ARBA00007129"/>
    </source>
</evidence>
<comment type="similarity">
    <text evidence="1">Belongs to the TUB family.</text>
</comment>
<feature type="non-terminal residue" evidence="4">
    <location>
        <position position="1"/>
    </location>
</feature>
<dbReference type="GO" id="GO:0005929">
    <property type="term" value="C:cilium"/>
    <property type="evidence" value="ECO:0007669"/>
    <property type="project" value="TreeGrafter"/>
</dbReference>
<dbReference type="GO" id="GO:0061512">
    <property type="term" value="P:protein localization to cilium"/>
    <property type="evidence" value="ECO:0007669"/>
    <property type="project" value="TreeGrafter"/>
</dbReference>
<dbReference type="PANTHER" id="PTHR16517:SF7">
    <property type="entry name" value="PROTEIN KING TUBBY"/>
    <property type="match status" value="1"/>
</dbReference>
<dbReference type="EMBL" id="JAVRJZ010000007">
    <property type="protein sequence ID" value="KAK2720393.1"/>
    <property type="molecule type" value="Genomic_DNA"/>
</dbReference>
<evidence type="ECO:0000259" key="3">
    <source>
        <dbReference type="Pfam" id="PF01167"/>
    </source>
</evidence>
<dbReference type="Pfam" id="PF01167">
    <property type="entry name" value="Tub"/>
    <property type="match status" value="1"/>
</dbReference>
<feature type="non-terminal residue" evidence="4">
    <location>
        <position position="324"/>
    </location>
</feature>
<evidence type="ECO:0000313" key="4">
    <source>
        <dbReference type="EMBL" id="KAK2720393.1"/>
    </source>
</evidence>
<feature type="compositionally biased region" description="Polar residues" evidence="2">
    <location>
        <begin position="139"/>
        <end position="153"/>
    </location>
</feature>
<dbReference type="AlphaFoldDB" id="A0AA88I3C0"/>
<evidence type="ECO:0000256" key="2">
    <source>
        <dbReference type="SAM" id="MobiDB-lite"/>
    </source>
</evidence>
<proteinExistence type="inferred from homology"/>
<reference evidence="4" key="1">
    <citation type="submission" date="2023-07" db="EMBL/GenBank/DDBJ databases">
        <title>Chromosome-level genome assembly of Artemia franciscana.</title>
        <authorList>
            <person name="Jo E."/>
        </authorList>
    </citation>
    <scope>NUCLEOTIDE SEQUENCE</scope>
    <source>
        <tissue evidence="4">Whole body</tissue>
    </source>
</reference>
<dbReference type="SUPFAM" id="SSF54518">
    <property type="entry name" value="Tubby C-terminal domain-like"/>
    <property type="match status" value="1"/>
</dbReference>
<dbReference type="InterPro" id="IPR025659">
    <property type="entry name" value="Tubby-like_C"/>
</dbReference>
<protein>
    <recommendedName>
        <fullName evidence="3">Tubby C-terminal domain-containing protein</fullName>
    </recommendedName>
</protein>
<dbReference type="Proteomes" id="UP001187531">
    <property type="component" value="Unassembled WGS sequence"/>
</dbReference>
<dbReference type="PRINTS" id="PR01573">
    <property type="entry name" value="SUPERTUBBY"/>
</dbReference>
<dbReference type="Gene3D" id="3.20.90.10">
    <property type="entry name" value="Tubby Protein, Chain A"/>
    <property type="match status" value="1"/>
</dbReference>